<sequence>MLKNILKSVREYKRDSFLAPLFVSFEVILEVLMPFMMAWIIDKGLAKQDMAYITKIGIILIIMAILSLISGVLAGRFAASSSAGFAKNLRLDIFKKIQTFSFQNIDEFSTSGLITRLTTDVTNIQNAYQMLVRTVVRSPLMLIFALVMALRINFDVAMIFLIIIPFLGIILFLIILKAHPIFEKVFDEYDNLNKVVQENVSGIRVVKSFVREDEEIKKFDKMSLLIFNLFKKAEKIVIFNNPVIQFSIFTAIIFISWIGSTQIISETMTTGQLMSLITYAWQILNSLVMFSMLFVMIIIARTSMERISEVLNTNPNLVNGENPIEQVENGEIIFENVGFSYVDDKDKLALRDINFKIESGETVGIIGGTGTGKSTLVQLIPRLYDVTLGEVKIAGKNVKDYDLTVLRDSVAMVLQKNVLFSGTIKENLKWGNKNATDDEIIHACKLAQAHDFIMSLANGYNTVLDQGGTNLSGGQRQRVCIARALLKNPKILILDDSTSAVDTKTDASIRKAFREEIPNVTKIIIAQRIHSIEDSDKIIILDRGQIVAIGSPEELMKTNKIYQEIYNSQQKGGLFDEQ</sequence>
<evidence type="ECO:0000313" key="1">
    <source>
        <dbReference type="EMBL" id="QQK08246.1"/>
    </source>
</evidence>
<gene>
    <name evidence="1" type="ORF">JFY71_01525</name>
</gene>
<name>A0AC61MZ05_9FIRM</name>
<accession>A0AC61MZ05</accession>
<dbReference type="EMBL" id="CP066744">
    <property type="protein sequence ID" value="QQK08246.1"/>
    <property type="molecule type" value="Genomic_DNA"/>
</dbReference>
<dbReference type="Proteomes" id="UP000595814">
    <property type="component" value="Chromosome"/>
</dbReference>
<reference evidence="1 2" key="1">
    <citation type="journal article" date="2022" name="Int. J. Syst. Evol. Microbiol.">
        <title>Miniphocaeibacter halophilus sp. nov., an ammonium-tolerant acetate-producing bacterium isolated from a biogas system.</title>
        <authorList>
            <person name="Schnurer A."/>
            <person name="Singh A."/>
            <person name="Bi S."/>
            <person name="Qiao W."/>
            <person name="Westerholm M."/>
        </authorList>
    </citation>
    <scope>NUCLEOTIDE SEQUENCE [LARGE SCALE GENOMIC DNA]</scope>
    <source>
        <strain evidence="1 2">AMB_01</strain>
    </source>
</reference>
<protein>
    <submittedName>
        <fullName evidence="1">ABC transporter ATP-binding protein</fullName>
    </submittedName>
</protein>
<proteinExistence type="predicted"/>
<evidence type="ECO:0000313" key="2">
    <source>
        <dbReference type="Proteomes" id="UP000595814"/>
    </source>
</evidence>
<keyword evidence="2" id="KW-1185">Reference proteome</keyword>
<keyword evidence="1" id="KW-0067">ATP-binding</keyword>
<organism evidence="1 2">
    <name type="scientific">Miniphocaeibacter halophilus</name>
    <dbReference type="NCBI Taxonomy" id="2931922"/>
    <lineage>
        <taxon>Bacteria</taxon>
        <taxon>Bacillati</taxon>
        <taxon>Bacillota</taxon>
        <taxon>Tissierellia</taxon>
        <taxon>Tissierellales</taxon>
        <taxon>Peptoniphilaceae</taxon>
        <taxon>Miniphocaeibacter</taxon>
    </lineage>
</organism>
<keyword evidence="1" id="KW-0547">Nucleotide-binding</keyword>